<evidence type="ECO:0000313" key="6">
    <source>
        <dbReference type="Proteomes" id="UP000027987"/>
    </source>
</evidence>
<feature type="region of interest" description="Disordered" evidence="2">
    <location>
        <begin position="519"/>
        <end position="541"/>
    </location>
</feature>
<evidence type="ECO:0000313" key="5">
    <source>
        <dbReference type="EMBL" id="AIF46994.1"/>
    </source>
</evidence>
<name>A0A075JYG5_9GAMM</name>
<keyword evidence="1" id="KW-0802">TPR repeat</keyword>
<dbReference type="InterPro" id="IPR050768">
    <property type="entry name" value="UPF0353/GerABKA_families"/>
</dbReference>
<dbReference type="Proteomes" id="UP000027987">
    <property type="component" value="Chromosome"/>
</dbReference>
<keyword evidence="6" id="KW-1185">Reference proteome</keyword>
<feature type="transmembrane region" description="Helical" evidence="3">
    <location>
        <begin position="6"/>
        <end position="26"/>
    </location>
</feature>
<feature type="compositionally biased region" description="Low complexity" evidence="2">
    <location>
        <begin position="532"/>
        <end position="541"/>
    </location>
</feature>
<accession>A0A075JYG5</accession>
<dbReference type="EMBL" id="CP008884">
    <property type="protein sequence ID" value="AIF46994.1"/>
    <property type="molecule type" value="Genomic_DNA"/>
</dbReference>
<keyword evidence="3" id="KW-0472">Membrane</keyword>
<dbReference type="PANTHER" id="PTHR22550">
    <property type="entry name" value="SPORE GERMINATION PROTEIN"/>
    <property type="match status" value="1"/>
</dbReference>
<dbReference type="HOGENOM" id="CLU_024570_3_2_6"/>
<evidence type="ECO:0000259" key="4">
    <source>
        <dbReference type="Pfam" id="PF13519"/>
    </source>
</evidence>
<dbReference type="PATRIC" id="fig|1217721.7.peg.1417"/>
<evidence type="ECO:0000256" key="3">
    <source>
        <dbReference type="SAM" id="Phobius"/>
    </source>
</evidence>
<dbReference type="PANTHER" id="PTHR22550:SF14">
    <property type="entry name" value="VWFA DOMAIN-CONTAINING PROTEIN"/>
    <property type="match status" value="1"/>
</dbReference>
<dbReference type="Pfam" id="PF13519">
    <property type="entry name" value="VWA_2"/>
    <property type="match status" value="1"/>
</dbReference>
<feature type="repeat" description="TPR" evidence="1">
    <location>
        <begin position="407"/>
        <end position="440"/>
    </location>
</feature>
<gene>
    <name evidence="5" type="ORF">HY57_06795</name>
</gene>
<dbReference type="OrthoDB" id="9807628at2"/>
<dbReference type="AlphaFoldDB" id="A0A075JYG5"/>
<feature type="compositionally biased region" description="Basic and acidic residues" evidence="2">
    <location>
        <begin position="470"/>
        <end position="485"/>
    </location>
</feature>
<reference evidence="5 6" key="1">
    <citation type="submission" date="2014-07" db="EMBL/GenBank/DDBJ databases">
        <title>Complete Genome Sequence of Dyella japonica Strain A8 Isolated from Malaysian Tropical Soil.</title>
        <authorList>
            <person name="Hui R.K.H."/>
            <person name="Chen J.-W."/>
            <person name="Chan K.-G."/>
            <person name="Leung F.C.C."/>
        </authorList>
    </citation>
    <scope>NUCLEOTIDE SEQUENCE [LARGE SCALE GENOMIC DNA]</scope>
    <source>
        <strain evidence="5 6">A8</strain>
    </source>
</reference>
<organism evidence="5 6">
    <name type="scientific">Dyella japonica A8</name>
    <dbReference type="NCBI Taxonomy" id="1217721"/>
    <lineage>
        <taxon>Bacteria</taxon>
        <taxon>Pseudomonadati</taxon>
        <taxon>Pseudomonadota</taxon>
        <taxon>Gammaproteobacteria</taxon>
        <taxon>Lysobacterales</taxon>
        <taxon>Rhodanobacteraceae</taxon>
        <taxon>Dyella</taxon>
    </lineage>
</organism>
<feature type="region of interest" description="Disordered" evidence="2">
    <location>
        <begin position="458"/>
        <end position="490"/>
    </location>
</feature>
<dbReference type="InterPro" id="IPR019734">
    <property type="entry name" value="TPR_rpt"/>
</dbReference>
<dbReference type="InterPro" id="IPR002035">
    <property type="entry name" value="VWF_A"/>
</dbReference>
<dbReference type="PROSITE" id="PS50005">
    <property type="entry name" value="TPR"/>
    <property type="match status" value="1"/>
</dbReference>
<protein>
    <recommendedName>
        <fullName evidence="4">VWFA domain-containing protein</fullName>
    </recommendedName>
</protein>
<dbReference type="KEGG" id="dja:HY57_06795"/>
<dbReference type="SUPFAM" id="SSF48452">
    <property type="entry name" value="TPR-like"/>
    <property type="match status" value="1"/>
</dbReference>
<dbReference type="SUPFAM" id="SSF53300">
    <property type="entry name" value="vWA-like"/>
    <property type="match status" value="1"/>
</dbReference>
<keyword evidence="3" id="KW-1133">Transmembrane helix</keyword>
<dbReference type="Gene3D" id="1.25.40.10">
    <property type="entry name" value="Tetratricopeptide repeat domain"/>
    <property type="match status" value="1"/>
</dbReference>
<dbReference type="InterPro" id="IPR011990">
    <property type="entry name" value="TPR-like_helical_dom_sf"/>
</dbReference>
<dbReference type="Gene3D" id="3.40.50.410">
    <property type="entry name" value="von Willebrand factor, type A domain"/>
    <property type="match status" value="1"/>
</dbReference>
<dbReference type="InterPro" id="IPR036465">
    <property type="entry name" value="vWFA_dom_sf"/>
</dbReference>
<proteinExistence type="predicted"/>
<sequence>MDQGFHFIRPLWLLLLPLGPLLLWWWQRRNDPLQRWKGMIAPHLLAHLVVGDSEHWRPRPIHLVCAVIVVGSIACAGPTWERESPPFAEDRAPMMVAMDLSPAMNAMDVSPTRLERAKQKVRDLMALRVGGRTGLIVYTNTAHMVLPPTDDAGLMEMFLSALSTDLLPAKGLNAGAALTLADRLLDAEHDPGTIVFFTSGFDDTQIPAFVAHRQHSRQQVLMLAVGTTRGGPLRTAHGGEQTGEDGSPVVAKLDDKALQRLASQAHIPLASITTNNADMQWVQREAVHHLQIVNDKSSVHWKEYGYYLCYPLVLLALLWFRRGWMVRWVFVLGFAGLGALPTPAAAADGHVADWFFTPDQQGRWYYEHRDFGRAAEHFQNPYWKGWALYQHGRYDEAQKVFDTLPGPDAKLMSGNSYARQFEYQEAIDAYNEALRMRHPFPEAEANLRLMVKLMKQRAEVPPETEDDDTKPDKIKKDKEGNKGNKMDQVMGQRPIQLPADVWMRNLSVSPAEFLRTKFSIENGTSAPPVPAPATSSPEPSP</sequence>
<dbReference type="STRING" id="1217721.HY57_06795"/>
<evidence type="ECO:0000256" key="1">
    <source>
        <dbReference type="PROSITE-ProRule" id="PRU00339"/>
    </source>
</evidence>
<feature type="transmembrane region" description="Helical" evidence="3">
    <location>
        <begin position="304"/>
        <end position="320"/>
    </location>
</feature>
<keyword evidence="3" id="KW-0812">Transmembrane</keyword>
<evidence type="ECO:0000256" key="2">
    <source>
        <dbReference type="SAM" id="MobiDB-lite"/>
    </source>
</evidence>
<feature type="domain" description="VWFA" evidence="4">
    <location>
        <begin position="94"/>
        <end position="200"/>
    </location>
</feature>
<dbReference type="RefSeq" id="WP_019465389.1">
    <property type="nucleotide sequence ID" value="NZ_ALOY01000155.1"/>
</dbReference>